<dbReference type="GO" id="GO:0030163">
    <property type="term" value="P:protein catabolic process"/>
    <property type="evidence" value="ECO:0007669"/>
    <property type="project" value="InterPro"/>
</dbReference>
<dbReference type="GO" id="GO:0004176">
    <property type="term" value="F:ATP-dependent peptidase activity"/>
    <property type="evidence" value="ECO:0007669"/>
    <property type="project" value="InterPro"/>
</dbReference>
<dbReference type="PANTHER" id="PTHR10046">
    <property type="entry name" value="ATP DEPENDENT LON PROTEASE FAMILY MEMBER"/>
    <property type="match status" value="1"/>
</dbReference>
<reference evidence="3 4" key="1">
    <citation type="journal article" date="2014" name="BMC Genomics">
        <title>Genomic comparison of sporeforming bacilli isolated from milk.</title>
        <authorList>
            <person name="Moreno Switt A.I."/>
            <person name="Andrus A.D."/>
            <person name="Ranieri M.L."/>
            <person name="Orsi R.H."/>
            <person name="Ivy R."/>
            <person name="den Bakker H.C."/>
            <person name="Martin N.H."/>
            <person name="Wiedmann M."/>
            <person name="Boor K.J."/>
        </authorList>
    </citation>
    <scope>NUCLEOTIDE SEQUENCE [LARGE SCALE GENOMIC DNA]</scope>
    <source>
        <strain evidence="3 4">FSL R5-213</strain>
    </source>
</reference>
<keyword evidence="3" id="KW-0378">Hydrolase</keyword>
<dbReference type="InterPro" id="IPR027065">
    <property type="entry name" value="Lon_Prtase"/>
</dbReference>
<evidence type="ECO:0000313" key="3">
    <source>
        <dbReference type="EMBL" id="ETT86391.1"/>
    </source>
</evidence>
<dbReference type="RefSeq" id="WP_038181705.1">
    <property type="nucleotide sequence ID" value="NZ_ASQA01000013.1"/>
</dbReference>
<sequence length="285" mass="32309">MIYYFLLLLLYLQDVISGVSFVVILLLSLIILSIALIVYRKKCAIKRKVVLITLLMALLFCYEIPLIFYDAYTHAAYRYTDPLEVYEGSGIYLIGVNRVDFQFTENKNAVIDLLKEQQIDYLDITKITNSDRYGSKNRQLLKWFHLGKDSVEQMRENVNHFLGQEHGRINKFLNNDHIDGSSAGLGLALTGLIVRGDLQNDLKIAVTGAISETGDVLAIGILKEKMQIAEKSGFSLMIVPSANRKEALEIQQKQNLNIQILDVAHVEEAVRLINELNDTSNEQNK</sequence>
<dbReference type="eggNOG" id="COG1067">
    <property type="taxonomic scope" value="Bacteria"/>
</dbReference>
<dbReference type="EMBL" id="ASQA01000013">
    <property type="protein sequence ID" value="ETT86391.1"/>
    <property type="molecule type" value="Genomic_DNA"/>
</dbReference>
<dbReference type="Gene3D" id="3.30.230.10">
    <property type="match status" value="1"/>
</dbReference>
<evidence type="ECO:0000256" key="1">
    <source>
        <dbReference type="SAM" id="Phobius"/>
    </source>
</evidence>
<dbReference type="AlphaFoldDB" id="W4F2V2"/>
<protein>
    <submittedName>
        <fullName evidence="3">ATP-dependent Lon protease</fullName>
    </submittedName>
</protein>
<keyword evidence="3" id="KW-0645">Protease</keyword>
<feature type="domain" description="Lon proteolytic" evidence="2">
    <location>
        <begin position="179"/>
        <end position="271"/>
    </location>
</feature>
<accession>W4F2V2</accession>
<dbReference type="SUPFAM" id="SSF54211">
    <property type="entry name" value="Ribosomal protein S5 domain 2-like"/>
    <property type="match status" value="1"/>
</dbReference>
<feature type="transmembrane region" description="Helical" evidence="1">
    <location>
        <begin position="49"/>
        <end position="69"/>
    </location>
</feature>
<dbReference type="GO" id="GO:0005524">
    <property type="term" value="F:ATP binding"/>
    <property type="evidence" value="ECO:0007669"/>
    <property type="project" value="InterPro"/>
</dbReference>
<dbReference type="InterPro" id="IPR020568">
    <property type="entry name" value="Ribosomal_Su5_D2-typ_SF"/>
</dbReference>
<dbReference type="Proteomes" id="UP000019062">
    <property type="component" value="Unassembled WGS sequence"/>
</dbReference>
<dbReference type="GO" id="GO:0006508">
    <property type="term" value="P:proteolysis"/>
    <property type="evidence" value="ECO:0007669"/>
    <property type="project" value="UniProtKB-KW"/>
</dbReference>
<evidence type="ECO:0000313" key="4">
    <source>
        <dbReference type="Proteomes" id="UP000019062"/>
    </source>
</evidence>
<evidence type="ECO:0000259" key="2">
    <source>
        <dbReference type="Pfam" id="PF05362"/>
    </source>
</evidence>
<dbReference type="PRINTS" id="PR00830">
    <property type="entry name" value="ENDOLAPTASE"/>
</dbReference>
<feature type="transmembrane region" description="Helical" evidence="1">
    <location>
        <begin position="15"/>
        <end position="37"/>
    </location>
</feature>
<dbReference type="InterPro" id="IPR008269">
    <property type="entry name" value="Lon_proteolytic"/>
</dbReference>
<dbReference type="InterPro" id="IPR014721">
    <property type="entry name" value="Ribsml_uS5_D2-typ_fold_subgr"/>
</dbReference>
<dbReference type="Pfam" id="PF05362">
    <property type="entry name" value="Lon_C"/>
    <property type="match status" value="1"/>
</dbReference>
<keyword evidence="1" id="KW-0812">Transmembrane</keyword>
<gene>
    <name evidence="3" type="ORF">C176_06752</name>
</gene>
<keyword evidence="1" id="KW-0472">Membrane</keyword>
<organism evidence="3 4">
    <name type="scientific">Viridibacillus arenosi FSL R5-213</name>
    <dbReference type="NCBI Taxonomy" id="1227360"/>
    <lineage>
        <taxon>Bacteria</taxon>
        <taxon>Bacillati</taxon>
        <taxon>Bacillota</taxon>
        <taxon>Bacilli</taxon>
        <taxon>Bacillales</taxon>
        <taxon>Caryophanaceae</taxon>
        <taxon>Viridibacillus</taxon>
    </lineage>
</organism>
<comment type="caution">
    <text evidence="3">The sequence shown here is derived from an EMBL/GenBank/DDBJ whole genome shotgun (WGS) entry which is preliminary data.</text>
</comment>
<name>W4F2V2_9BACL</name>
<keyword evidence="4" id="KW-1185">Reference proteome</keyword>
<dbReference type="GO" id="GO:0004252">
    <property type="term" value="F:serine-type endopeptidase activity"/>
    <property type="evidence" value="ECO:0007669"/>
    <property type="project" value="InterPro"/>
</dbReference>
<proteinExistence type="predicted"/>
<keyword evidence="1" id="KW-1133">Transmembrane helix</keyword>